<proteinExistence type="predicted"/>
<dbReference type="Pfam" id="PF00313">
    <property type="entry name" value="CSD"/>
    <property type="match status" value="1"/>
</dbReference>
<dbReference type="EMBL" id="AP024828">
    <property type="protein sequence ID" value="BCZ22566.1"/>
    <property type="molecule type" value="Genomic_DNA"/>
</dbReference>
<gene>
    <name evidence="3" type="ORF">MTY59_24210</name>
</gene>
<dbReference type="SUPFAM" id="SSF50249">
    <property type="entry name" value="Nucleic acid-binding proteins"/>
    <property type="match status" value="1"/>
</dbReference>
<dbReference type="InterPro" id="IPR012340">
    <property type="entry name" value="NA-bd_OB-fold"/>
</dbReference>
<dbReference type="PROSITE" id="PS51857">
    <property type="entry name" value="CSD_2"/>
    <property type="match status" value="1"/>
</dbReference>
<evidence type="ECO:0000256" key="1">
    <source>
        <dbReference type="SAM" id="MobiDB-lite"/>
    </source>
</evidence>
<feature type="region of interest" description="Disordered" evidence="1">
    <location>
        <begin position="80"/>
        <end position="110"/>
    </location>
</feature>
<sequence>MEGTEATADNETARQRYATIRSGGALPGAKPSSRAIEVRAVATPVELALFGSGTCASYCACAQSNGSTTTKVSGFIAPDGGAKDVSAHHSDIQGDDFRSPEKNQRVQFDS</sequence>
<keyword evidence="4" id="KW-1185">Reference proteome</keyword>
<organism evidence="3 4">
    <name type="scientific">Mycobacterium senriense</name>
    <dbReference type="NCBI Taxonomy" id="2775496"/>
    <lineage>
        <taxon>Bacteria</taxon>
        <taxon>Bacillati</taxon>
        <taxon>Actinomycetota</taxon>
        <taxon>Actinomycetes</taxon>
        <taxon>Mycobacteriales</taxon>
        <taxon>Mycobacteriaceae</taxon>
        <taxon>Mycobacterium</taxon>
        <taxon>Mycobacterium avium complex (MAC)</taxon>
    </lineage>
</organism>
<dbReference type="Gene3D" id="2.40.50.140">
    <property type="entry name" value="Nucleic acid-binding proteins"/>
    <property type="match status" value="1"/>
</dbReference>
<feature type="domain" description="CSD" evidence="2">
    <location>
        <begin position="50"/>
        <end position="110"/>
    </location>
</feature>
<evidence type="ECO:0000313" key="3">
    <source>
        <dbReference type="EMBL" id="BCZ22566.1"/>
    </source>
</evidence>
<reference evidence="3 4" key="1">
    <citation type="submission" date="2021-07" db="EMBL/GenBank/DDBJ databases">
        <title>Complete genome sequence of nontuberculous Mycobacterium sp. TY59.</title>
        <authorList>
            <person name="Fukushima K."/>
        </authorList>
    </citation>
    <scope>NUCLEOTIDE SEQUENCE [LARGE SCALE GENOMIC DNA]</scope>
    <source>
        <strain evidence="3 4">TY59</strain>
    </source>
</reference>
<dbReference type="Proteomes" id="UP000826012">
    <property type="component" value="Chromosome"/>
</dbReference>
<dbReference type="InterPro" id="IPR002059">
    <property type="entry name" value="CSP_DNA-bd"/>
</dbReference>
<evidence type="ECO:0000259" key="2">
    <source>
        <dbReference type="PROSITE" id="PS51857"/>
    </source>
</evidence>
<evidence type="ECO:0000313" key="4">
    <source>
        <dbReference type="Proteomes" id="UP000826012"/>
    </source>
</evidence>
<name>A0ABN6IH96_9MYCO</name>
<protein>
    <recommendedName>
        <fullName evidence="2">CSD domain-containing protein</fullName>
    </recommendedName>
</protein>
<accession>A0ABN6IH96</accession>
<feature type="compositionally biased region" description="Basic and acidic residues" evidence="1">
    <location>
        <begin position="81"/>
        <end position="104"/>
    </location>
</feature>